<organism evidence="2 3">
    <name type="scientific">Duganella sacchari</name>
    <dbReference type="NCBI Taxonomy" id="551987"/>
    <lineage>
        <taxon>Bacteria</taxon>
        <taxon>Pseudomonadati</taxon>
        <taxon>Pseudomonadota</taxon>
        <taxon>Betaproteobacteria</taxon>
        <taxon>Burkholderiales</taxon>
        <taxon>Oxalobacteraceae</taxon>
        <taxon>Telluria group</taxon>
        <taxon>Duganella</taxon>
    </lineage>
</organism>
<dbReference type="RefSeq" id="WP_072781729.1">
    <property type="nucleotide sequence ID" value="NZ_FRCX01000002.1"/>
</dbReference>
<protein>
    <submittedName>
        <fullName evidence="2">TraB family protein</fullName>
    </submittedName>
</protein>
<feature type="chain" id="PRO_5012658321" evidence="1">
    <location>
        <begin position="21"/>
        <end position="334"/>
    </location>
</feature>
<evidence type="ECO:0000313" key="2">
    <source>
        <dbReference type="EMBL" id="SHM64552.1"/>
    </source>
</evidence>
<dbReference type="Proteomes" id="UP000184339">
    <property type="component" value="Unassembled WGS sequence"/>
</dbReference>
<gene>
    <name evidence="2" type="ORF">SAMN05192549_102102</name>
</gene>
<reference evidence="3" key="1">
    <citation type="submission" date="2016-11" db="EMBL/GenBank/DDBJ databases">
        <authorList>
            <person name="Varghese N."/>
            <person name="Submissions S."/>
        </authorList>
    </citation>
    <scope>NUCLEOTIDE SEQUENCE [LARGE SCALE GENOMIC DNA]</scope>
    <source>
        <strain evidence="3">Sac-22</strain>
    </source>
</reference>
<dbReference type="AlphaFoldDB" id="A0A1M7KGR7"/>
<keyword evidence="3" id="KW-1185">Reference proteome</keyword>
<sequence>MTKYLLPALCLSLSLSTAWAQTEAPPTETEPAAAGETVLLVGQRPGPGLWKVSKDGHVLWVFGSYGPLPDKMEWRSQQVENILSQSQEYLAPPGASAHVGILRGLTLLPKLIGLKKNPDGASLKEVLPADIYARWQPLKAKYLPRNNDVEQERPIFAAQALFDAGLKQAGLNKGQAVGVKLRGIVKEHNIKVTETAIALDTSGASQALSDFKKSSLADTECFIKTVSRLEQDLDGMRVRANAWAKGDLEGIQKLSYPDQESACDDAMMGAGFVKNQPGWQNLEQRIQDAWVTAAEKAISTNNTSFAVLGLGNILGSRNYLAALQAKGYQIDAPD</sequence>
<dbReference type="STRING" id="551987.SAMN05192549_102102"/>
<dbReference type="CDD" id="cd14788">
    <property type="entry name" value="GumN"/>
    <property type="match status" value="1"/>
</dbReference>
<evidence type="ECO:0000256" key="1">
    <source>
        <dbReference type="SAM" id="SignalP"/>
    </source>
</evidence>
<feature type="signal peptide" evidence="1">
    <location>
        <begin position="1"/>
        <end position="20"/>
    </location>
</feature>
<dbReference type="EMBL" id="FRCX01000002">
    <property type="protein sequence ID" value="SHM64552.1"/>
    <property type="molecule type" value="Genomic_DNA"/>
</dbReference>
<name>A0A1M7KGR7_9BURK</name>
<dbReference type="InterPro" id="IPR002816">
    <property type="entry name" value="TraB/PrgY/GumN_fam"/>
</dbReference>
<evidence type="ECO:0000313" key="3">
    <source>
        <dbReference type="Proteomes" id="UP000184339"/>
    </source>
</evidence>
<proteinExistence type="predicted"/>
<dbReference type="OrthoDB" id="8743055at2"/>
<dbReference type="Pfam" id="PF01963">
    <property type="entry name" value="TraB_PrgY_gumN"/>
    <property type="match status" value="1"/>
</dbReference>
<accession>A0A1M7KGR7</accession>
<keyword evidence="1" id="KW-0732">Signal</keyword>